<dbReference type="InterPro" id="IPR049318">
    <property type="entry name" value="GCIP_C"/>
</dbReference>
<comment type="caution">
    <text evidence="10">The sequence shown here is derived from an EMBL/GenBank/DDBJ whole genome shotgun (WGS) entry which is preliminary data.</text>
</comment>
<comment type="subcellular location">
    <subcellularLocation>
        <location evidence="2">Cytoplasm</location>
    </subcellularLocation>
    <subcellularLocation>
        <location evidence="1">Nucleus</location>
    </subcellularLocation>
</comment>
<evidence type="ECO:0000256" key="5">
    <source>
        <dbReference type="ARBA" id="ARBA00023242"/>
    </source>
</evidence>
<keyword evidence="5" id="KW-0539">Nucleus</keyword>
<keyword evidence="4" id="KW-0963">Cytoplasm</keyword>
<proteinExistence type="inferred from homology"/>
<gene>
    <name evidence="10" type="ORF">GRF29_112g602835</name>
</gene>
<dbReference type="GO" id="GO:0005634">
    <property type="term" value="C:nucleus"/>
    <property type="evidence" value="ECO:0007669"/>
    <property type="project" value="UniProtKB-SubCell"/>
</dbReference>
<evidence type="ECO:0000256" key="2">
    <source>
        <dbReference type="ARBA" id="ARBA00004496"/>
    </source>
</evidence>
<evidence type="ECO:0000256" key="1">
    <source>
        <dbReference type="ARBA" id="ARBA00004123"/>
    </source>
</evidence>
<evidence type="ECO:0000313" key="11">
    <source>
        <dbReference type="Proteomes" id="UP001280581"/>
    </source>
</evidence>
<dbReference type="Pfam" id="PF20936">
    <property type="entry name" value="GCIP_C"/>
    <property type="match status" value="1"/>
</dbReference>
<feature type="domain" description="Cyclin-D1-binding protein 1-like C-terminal" evidence="9">
    <location>
        <begin position="218"/>
        <end position="339"/>
    </location>
</feature>
<dbReference type="InterPro" id="IPR026907">
    <property type="entry name" value="GCIP-like"/>
</dbReference>
<dbReference type="Proteomes" id="UP001280581">
    <property type="component" value="Unassembled WGS sequence"/>
</dbReference>
<dbReference type="EMBL" id="WVTA01000011">
    <property type="protein sequence ID" value="KAK3203241.1"/>
    <property type="molecule type" value="Genomic_DNA"/>
</dbReference>
<dbReference type="GO" id="GO:0005737">
    <property type="term" value="C:cytoplasm"/>
    <property type="evidence" value="ECO:0007669"/>
    <property type="project" value="UniProtKB-SubCell"/>
</dbReference>
<evidence type="ECO:0000256" key="4">
    <source>
        <dbReference type="ARBA" id="ARBA00022490"/>
    </source>
</evidence>
<feature type="region of interest" description="Disordered" evidence="7">
    <location>
        <begin position="210"/>
        <end position="232"/>
    </location>
</feature>
<evidence type="ECO:0000259" key="8">
    <source>
        <dbReference type="Pfam" id="PF13324"/>
    </source>
</evidence>
<sequence length="373" mass="39913">MSKPASLSVLLDLTKTTQTLLAHFQSSLAPTSPSDSSIPPPPNSLQALRACATLLKSHTTTLSLLLLTPPLTPSAIITKIGDVSSGPLPGLVGAAVAESDLGTLMQGEVRAQTRRLIVSWGEVVALVGKMAERKQGIQTNGNANAKGKPKDEGPTESERADVLAATGVVWETCDALIKLCDGGIAGLVVKKAEEWRSVLLDAVEELKEWGDDIDDDEDDEDDGAEGSDGGFEDEYDIFSATNKLGKEDKELKLVLDNSVKKLKMVGVLYQALIKRRLKTFPSSTAAGSTKAQAHKSHVAALEDLMKLLRSIPEQVDDLASAFYELDENEAKATLDRCCKEAKDAISIVKQSWVGADDEFTAWSAKWLDALNAA</sequence>
<evidence type="ECO:0000313" key="10">
    <source>
        <dbReference type="EMBL" id="KAK3203241.1"/>
    </source>
</evidence>
<evidence type="ECO:0000256" key="6">
    <source>
        <dbReference type="ARBA" id="ARBA00023306"/>
    </source>
</evidence>
<keyword evidence="6" id="KW-0131">Cell cycle</keyword>
<dbReference type="Pfam" id="PF13324">
    <property type="entry name" value="GCIP_N"/>
    <property type="match status" value="1"/>
</dbReference>
<comment type="similarity">
    <text evidence="3">Belongs to the CCNDBP1 family.</text>
</comment>
<feature type="compositionally biased region" description="Acidic residues" evidence="7">
    <location>
        <begin position="211"/>
        <end position="232"/>
    </location>
</feature>
<evidence type="ECO:0000259" key="9">
    <source>
        <dbReference type="Pfam" id="PF20936"/>
    </source>
</evidence>
<feature type="region of interest" description="Disordered" evidence="7">
    <location>
        <begin position="136"/>
        <end position="159"/>
    </location>
</feature>
<dbReference type="InterPro" id="IPR049317">
    <property type="entry name" value="GCIP-like_N"/>
</dbReference>
<accession>A0AAN6RF19</accession>
<feature type="compositionally biased region" description="Basic and acidic residues" evidence="7">
    <location>
        <begin position="148"/>
        <end position="159"/>
    </location>
</feature>
<dbReference type="PANTHER" id="PTHR15492">
    <property type="entry name" value="CYCLIN D1-BINDING PROTEIN 1"/>
    <property type="match status" value="1"/>
</dbReference>
<dbReference type="PANTHER" id="PTHR15492:SF1">
    <property type="entry name" value="CYCLIN-D1-BINDING PROTEIN 1"/>
    <property type="match status" value="1"/>
</dbReference>
<feature type="domain" description="Cyclin-D1-binding protein 1-like N-terminal" evidence="8">
    <location>
        <begin position="48"/>
        <end position="211"/>
    </location>
</feature>
<name>A0AAN6RF19_9PLEO</name>
<dbReference type="AlphaFoldDB" id="A0AAN6RF19"/>
<evidence type="ECO:0000256" key="7">
    <source>
        <dbReference type="SAM" id="MobiDB-lite"/>
    </source>
</evidence>
<organism evidence="10 11">
    <name type="scientific">Pseudopithomyces chartarum</name>
    <dbReference type="NCBI Taxonomy" id="1892770"/>
    <lineage>
        <taxon>Eukaryota</taxon>
        <taxon>Fungi</taxon>
        <taxon>Dikarya</taxon>
        <taxon>Ascomycota</taxon>
        <taxon>Pezizomycotina</taxon>
        <taxon>Dothideomycetes</taxon>
        <taxon>Pleosporomycetidae</taxon>
        <taxon>Pleosporales</taxon>
        <taxon>Massarineae</taxon>
        <taxon>Didymosphaeriaceae</taxon>
        <taxon>Pseudopithomyces</taxon>
    </lineage>
</organism>
<protein>
    <submittedName>
        <fullName evidence="10">Uncharacterized protein</fullName>
    </submittedName>
</protein>
<evidence type="ECO:0000256" key="3">
    <source>
        <dbReference type="ARBA" id="ARBA00008940"/>
    </source>
</evidence>
<keyword evidence="11" id="KW-1185">Reference proteome</keyword>
<dbReference type="Gene3D" id="1.20.1410.10">
    <property type="entry name" value="I/LWEQ domain"/>
    <property type="match status" value="1"/>
</dbReference>
<reference evidence="10 11" key="1">
    <citation type="submission" date="2021-02" db="EMBL/GenBank/DDBJ databases">
        <title>Genome assembly of Pseudopithomyces chartarum.</title>
        <authorList>
            <person name="Jauregui R."/>
            <person name="Singh J."/>
            <person name="Voisey C."/>
        </authorList>
    </citation>
    <scope>NUCLEOTIDE SEQUENCE [LARGE SCALE GENOMIC DNA]</scope>
    <source>
        <strain evidence="10 11">AGR01</strain>
    </source>
</reference>